<proteinExistence type="predicted"/>
<dbReference type="EMBL" id="BPLQ01007950">
    <property type="protein sequence ID" value="GIY33545.1"/>
    <property type="molecule type" value="Genomic_DNA"/>
</dbReference>
<comment type="caution">
    <text evidence="1">The sequence shown here is derived from an EMBL/GenBank/DDBJ whole genome shotgun (WGS) entry which is preliminary data.</text>
</comment>
<sequence length="156" mass="17552">MGVCVCPEMKSDVDLTLLSRSTVRAKCPTVECRMEGIPKNDHKSKTKLRTDPFKRGTQKVAKKTTPIKGKARTIPRCLMKDLDSITRFLSQRILMACHLTLNPSGIKPKLNSPKPLLRTQFINMPGVIDYGFNMKLEDKGINSPFIQKIPPLSKSR</sequence>
<protein>
    <submittedName>
        <fullName evidence="1">Uncharacterized protein</fullName>
    </submittedName>
</protein>
<reference evidence="1 2" key="1">
    <citation type="submission" date="2021-06" db="EMBL/GenBank/DDBJ databases">
        <title>Caerostris darwini draft genome.</title>
        <authorList>
            <person name="Kono N."/>
            <person name="Arakawa K."/>
        </authorList>
    </citation>
    <scope>NUCLEOTIDE SEQUENCE [LARGE SCALE GENOMIC DNA]</scope>
</reference>
<keyword evidence="2" id="KW-1185">Reference proteome</keyword>
<evidence type="ECO:0000313" key="1">
    <source>
        <dbReference type="EMBL" id="GIY33545.1"/>
    </source>
</evidence>
<accession>A0AAV4SM64</accession>
<gene>
    <name evidence="1" type="ORF">CDAR_595351</name>
</gene>
<dbReference type="AlphaFoldDB" id="A0AAV4SM64"/>
<organism evidence="1 2">
    <name type="scientific">Caerostris darwini</name>
    <dbReference type="NCBI Taxonomy" id="1538125"/>
    <lineage>
        <taxon>Eukaryota</taxon>
        <taxon>Metazoa</taxon>
        <taxon>Ecdysozoa</taxon>
        <taxon>Arthropoda</taxon>
        <taxon>Chelicerata</taxon>
        <taxon>Arachnida</taxon>
        <taxon>Araneae</taxon>
        <taxon>Araneomorphae</taxon>
        <taxon>Entelegynae</taxon>
        <taxon>Araneoidea</taxon>
        <taxon>Araneidae</taxon>
        <taxon>Caerostris</taxon>
    </lineage>
</organism>
<evidence type="ECO:0000313" key="2">
    <source>
        <dbReference type="Proteomes" id="UP001054837"/>
    </source>
</evidence>
<name>A0AAV4SM64_9ARAC</name>
<dbReference type="Proteomes" id="UP001054837">
    <property type="component" value="Unassembled WGS sequence"/>
</dbReference>